<dbReference type="Proteomes" id="UP001221597">
    <property type="component" value="Chromosome"/>
</dbReference>
<feature type="transmembrane region" description="Helical" evidence="1">
    <location>
        <begin position="258"/>
        <end position="275"/>
    </location>
</feature>
<keyword evidence="1" id="KW-0812">Transmembrane</keyword>
<feature type="transmembrane region" description="Helical" evidence="1">
    <location>
        <begin position="141"/>
        <end position="160"/>
    </location>
</feature>
<feature type="transmembrane region" description="Helical" evidence="1">
    <location>
        <begin position="203"/>
        <end position="221"/>
    </location>
</feature>
<feature type="transmembrane region" description="Helical" evidence="1">
    <location>
        <begin position="503"/>
        <end position="523"/>
    </location>
</feature>
<name>A0ABY8IYX6_9BACI</name>
<feature type="transmembrane region" description="Helical" evidence="1">
    <location>
        <begin position="331"/>
        <end position="349"/>
    </location>
</feature>
<feature type="transmembrane region" description="Helical" evidence="1">
    <location>
        <begin position="555"/>
        <end position="573"/>
    </location>
</feature>
<dbReference type="InterPro" id="IPR046062">
    <property type="entry name" value="DUF6020"/>
</dbReference>
<proteinExistence type="predicted"/>
<accession>A0ABY8IYX6</accession>
<feature type="transmembrane region" description="Helical" evidence="1">
    <location>
        <begin position="282"/>
        <end position="300"/>
    </location>
</feature>
<feature type="transmembrane region" description="Helical" evidence="1">
    <location>
        <begin position="69"/>
        <end position="87"/>
    </location>
</feature>
<evidence type="ECO:0000313" key="2">
    <source>
        <dbReference type="EMBL" id="WFT73821.1"/>
    </source>
</evidence>
<keyword evidence="1" id="KW-0472">Membrane</keyword>
<evidence type="ECO:0000313" key="3">
    <source>
        <dbReference type="Proteomes" id="UP001221597"/>
    </source>
</evidence>
<gene>
    <name evidence="2" type="ORF">P9989_15800</name>
</gene>
<protein>
    <submittedName>
        <fullName evidence="2">DUF6020 family protein</fullName>
    </submittedName>
</protein>
<dbReference type="RefSeq" id="WP_283075828.1">
    <property type="nucleotide sequence ID" value="NZ_CP121671.1"/>
</dbReference>
<feature type="transmembrane region" description="Helical" evidence="1">
    <location>
        <begin position="530"/>
        <end position="549"/>
    </location>
</feature>
<feature type="transmembrane region" description="Helical" evidence="1">
    <location>
        <begin position="306"/>
        <end position="324"/>
    </location>
</feature>
<feature type="transmembrane region" description="Helical" evidence="1">
    <location>
        <begin position="33"/>
        <end position="57"/>
    </location>
</feature>
<dbReference type="EMBL" id="CP121671">
    <property type="protein sequence ID" value="WFT73821.1"/>
    <property type="molecule type" value="Genomic_DNA"/>
</dbReference>
<feature type="transmembrane region" description="Helical" evidence="1">
    <location>
        <begin position="233"/>
        <end position="252"/>
    </location>
</feature>
<keyword evidence="1" id="KW-1133">Transmembrane helix</keyword>
<dbReference type="Pfam" id="PF19484">
    <property type="entry name" value="DUF6020"/>
    <property type="match status" value="1"/>
</dbReference>
<organism evidence="2 3">
    <name type="scientific">Halobacillus naozhouensis</name>
    <dbReference type="NCBI Taxonomy" id="554880"/>
    <lineage>
        <taxon>Bacteria</taxon>
        <taxon>Bacillati</taxon>
        <taxon>Bacillota</taxon>
        <taxon>Bacilli</taxon>
        <taxon>Bacillales</taxon>
        <taxon>Bacillaceae</taxon>
        <taxon>Halobacillus</taxon>
    </lineage>
</organism>
<feature type="transmembrane region" description="Helical" evidence="1">
    <location>
        <begin position="107"/>
        <end position="129"/>
    </location>
</feature>
<evidence type="ECO:0000256" key="1">
    <source>
        <dbReference type="SAM" id="Phobius"/>
    </source>
</evidence>
<feature type="transmembrane region" description="Helical" evidence="1">
    <location>
        <begin position="7"/>
        <end position="27"/>
    </location>
</feature>
<keyword evidence="3" id="KW-1185">Reference proteome</keyword>
<sequence length="581" mass="67065">MKKKVVMLTFISSIVGLISTISFISLYQELSATSWKVVILSFIVFFALSLTISFSYIKRRNEFHTFVKRPMILIFGAVFSLLLVFSLKNTNQYLDLYPWLFKASVYSMSFVLIFMGITYLLYILVHTSFQLKIRTVSRWRILLYAIPPVLIWSVYLVAYFPGTMTPDSFSHWEQIHTFDFSNWHPVVYTWYILGLTSIWKSPAIVAFSQIVVIAIISGYMVYSLEKRGLPRKWLWPGMMLFALFPLNGIFAIAMWKDIFFSAFLFLFTILVFNIVSTKGKWLASNGHLFILGLTVLGVSFMRNNGLPIFIVMAILMMITFRQYLKRLILTVGLVAVTYFVVTGPFYSYMDVSSTSPNEALGIPTQQIAKVIVEDGDLTEEERTYLNKILPLEKWKEKYNPYITNPIKFAGEYNQDVIFNDFPYYLKTWASIVYNNFGLAVEAYLDQTSLLWQINQPDDGYTSTFARNVYLYNDYGLQTDPLSNTVHRFINYGLGWIDQNLREFILRPATYTFLIILTGMALAIKNGARSLLVILPVLLNTGTMFLAIPAQDFRYQLANVFIAFLMMVVVFLKFDNGTVKHE</sequence>
<reference evidence="2 3" key="1">
    <citation type="submission" date="2023-04" db="EMBL/GenBank/DDBJ databases">
        <title>Genome sequence of Halobacillus naozhouensis KACC 21980.</title>
        <authorList>
            <person name="Kim S."/>
            <person name="Heo J."/>
            <person name="Kwon S.-W."/>
        </authorList>
    </citation>
    <scope>NUCLEOTIDE SEQUENCE [LARGE SCALE GENOMIC DNA]</scope>
    <source>
        <strain evidence="2 3">KCTC 13234</strain>
    </source>
</reference>